<dbReference type="AlphaFoldDB" id="A0A0C3S455"/>
<dbReference type="Pfam" id="PF00732">
    <property type="entry name" value="GMC_oxred_N"/>
    <property type="match status" value="1"/>
</dbReference>
<feature type="active site" description="Proton acceptor" evidence="5">
    <location>
        <position position="630"/>
    </location>
</feature>
<dbReference type="SUPFAM" id="SSF54373">
    <property type="entry name" value="FAD-linked reductases, C-terminal domain"/>
    <property type="match status" value="1"/>
</dbReference>
<evidence type="ECO:0000256" key="1">
    <source>
        <dbReference type="ARBA" id="ARBA00001974"/>
    </source>
</evidence>
<evidence type="ECO:0000313" key="10">
    <source>
        <dbReference type="Proteomes" id="UP000053257"/>
    </source>
</evidence>
<dbReference type="InterPro" id="IPR036188">
    <property type="entry name" value="FAD/NAD-bd_sf"/>
</dbReference>
<comment type="similarity">
    <text evidence="2">Belongs to the GMC oxidoreductase family.</text>
</comment>
<comment type="cofactor">
    <cofactor evidence="1 6">
        <name>FAD</name>
        <dbReference type="ChEBI" id="CHEBI:57692"/>
    </cofactor>
</comment>
<dbReference type="EMBL" id="KN840454">
    <property type="protein sequence ID" value="KIP10471.1"/>
    <property type="molecule type" value="Genomic_DNA"/>
</dbReference>
<dbReference type="HOGENOM" id="CLU_002865_7_2_1"/>
<sequence>MEAIYALARNTRIQQVMKGNATRNAAVVGALLLVLRFYMSKKKRAPSYHIRDFSKVARKVGERASAENFEEFDVIVVGGGTSGCVIASRLSEDPSIRVLLLEAGRSGANLPFTKIPSAYSQYWFSKDEWGMRTEPQASANDRKVYWPRAKLLGGCTNLNAMMFHYGAPSDYDEWAVLQKGQPGAEEWSYKEFHRYFTKFEKYNPSQEFPDVDVTLRGAQGLVQVGYHGHFAKSTEAFIKASLNAGIAQSPDVNTHRGTLGVTKIMTYITPKGERATAESAYLPPKVLARPNLKVAIYARATRVLFEDVSGTPRAAGVEFMDKSGTKFIAKARKEVVMSAGAVHTPQILMLSGIGPADHLSSLGIKVVQDLNGVGSRLTDHAVVDLAYMDKSKTSLAYLKPQTLWQALKLTKALVQYKLTGKGPLTTNVGEAAGFVRSDDAALFPPHEFAPMADLTSGAGAPDIEVITSPMGYTEHGLGPRPYDGGPTIGLHAIVLRPKSHGTIRLRSSNPEDPPLIDPKYLSDADGHDLGVLVRGIRLLHKIAHTPPFAALVDPAGDGREDLQHALGAAADADVAAFARAHVDTLYHPACSARMAPRADGGVVDPFLRVHGVPNLRIADASVFPAIVAGHTTAPCYAIGEKAADLIRKDVGGAKD</sequence>
<keyword evidence="4 6" id="KW-0274">FAD</keyword>
<evidence type="ECO:0000256" key="6">
    <source>
        <dbReference type="PIRSR" id="PIRSR000137-2"/>
    </source>
</evidence>
<feature type="domain" description="Glucose-methanol-choline oxidoreductase N-terminal" evidence="8">
    <location>
        <begin position="340"/>
        <end position="354"/>
    </location>
</feature>
<evidence type="ECO:0000256" key="7">
    <source>
        <dbReference type="SAM" id="Phobius"/>
    </source>
</evidence>
<evidence type="ECO:0000313" key="9">
    <source>
        <dbReference type="EMBL" id="KIP10471.1"/>
    </source>
</evidence>
<keyword evidence="7" id="KW-0472">Membrane</keyword>
<gene>
    <name evidence="9" type="ORF">PHLGIDRAFT_101126</name>
</gene>
<keyword evidence="3" id="KW-0285">Flavoprotein</keyword>
<protein>
    <recommendedName>
        <fullName evidence="8">Glucose-methanol-choline oxidoreductase N-terminal domain-containing protein</fullName>
    </recommendedName>
</protein>
<dbReference type="Proteomes" id="UP000053257">
    <property type="component" value="Unassembled WGS sequence"/>
</dbReference>
<keyword evidence="7" id="KW-0812">Transmembrane</keyword>
<feature type="active site" description="Proton donor" evidence="5">
    <location>
        <position position="587"/>
    </location>
</feature>
<dbReference type="GO" id="GO:0016614">
    <property type="term" value="F:oxidoreductase activity, acting on CH-OH group of donors"/>
    <property type="evidence" value="ECO:0007669"/>
    <property type="project" value="InterPro"/>
</dbReference>
<dbReference type="PANTHER" id="PTHR11552">
    <property type="entry name" value="GLUCOSE-METHANOL-CHOLINE GMC OXIDOREDUCTASE"/>
    <property type="match status" value="1"/>
</dbReference>
<evidence type="ECO:0000256" key="5">
    <source>
        <dbReference type="PIRSR" id="PIRSR000137-1"/>
    </source>
</evidence>
<proteinExistence type="inferred from homology"/>
<dbReference type="OrthoDB" id="269227at2759"/>
<evidence type="ECO:0000256" key="2">
    <source>
        <dbReference type="ARBA" id="ARBA00010790"/>
    </source>
</evidence>
<dbReference type="Gene3D" id="3.50.50.60">
    <property type="entry name" value="FAD/NAD(P)-binding domain"/>
    <property type="match status" value="1"/>
</dbReference>
<evidence type="ECO:0000256" key="3">
    <source>
        <dbReference type="ARBA" id="ARBA00022630"/>
    </source>
</evidence>
<name>A0A0C3S455_PHLG1</name>
<accession>A0A0C3S455</accession>
<keyword evidence="10" id="KW-1185">Reference proteome</keyword>
<feature type="binding site" evidence="6">
    <location>
        <begin position="81"/>
        <end position="82"/>
    </location>
    <ligand>
        <name>FAD</name>
        <dbReference type="ChEBI" id="CHEBI:57692"/>
    </ligand>
</feature>
<dbReference type="Pfam" id="PF05199">
    <property type="entry name" value="GMC_oxred_C"/>
    <property type="match status" value="1"/>
</dbReference>
<dbReference type="Gene3D" id="3.30.560.10">
    <property type="entry name" value="Glucose Oxidase, domain 3"/>
    <property type="match status" value="1"/>
</dbReference>
<evidence type="ECO:0000259" key="8">
    <source>
        <dbReference type="PROSITE" id="PS00624"/>
    </source>
</evidence>
<keyword evidence="7" id="KW-1133">Transmembrane helix</keyword>
<organism evidence="9 10">
    <name type="scientific">Phlebiopsis gigantea (strain 11061_1 CR5-6)</name>
    <name type="common">White-rot fungus</name>
    <name type="synonym">Peniophora gigantea</name>
    <dbReference type="NCBI Taxonomy" id="745531"/>
    <lineage>
        <taxon>Eukaryota</taxon>
        <taxon>Fungi</taxon>
        <taxon>Dikarya</taxon>
        <taxon>Basidiomycota</taxon>
        <taxon>Agaricomycotina</taxon>
        <taxon>Agaricomycetes</taxon>
        <taxon>Polyporales</taxon>
        <taxon>Phanerochaetaceae</taxon>
        <taxon>Phlebiopsis</taxon>
    </lineage>
</organism>
<dbReference type="InterPro" id="IPR007867">
    <property type="entry name" value="GMC_OxRtase_C"/>
</dbReference>
<dbReference type="SUPFAM" id="SSF51905">
    <property type="entry name" value="FAD/NAD(P)-binding domain"/>
    <property type="match status" value="1"/>
</dbReference>
<feature type="transmembrane region" description="Helical" evidence="7">
    <location>
        <begin position="21"/>
        <end position="39"/>
    </location>
</feature>
<evidence type="ECO:0000256" key="4">
    <source>
        <dbReference type="ARBA" id="ARBA00022827"/>
    </source>
</evidence>
<dbReference type="PIRSF" id="PIRSF000137">
    <property type="entry name" value="Alcohol_oxidase"/>
    <property type="match status" value="1"/>
</dbReference>
<dbReference type="InterPro" id="IPR012132">
    <property type="entry name" value="GMC_OxRdtase"/>
</dbReference>
<reference evidence="9 10" key="1">
    <citation type="journal article" date="2014" name="PLoS Genet.">
        <title>Analysis of the Phlebiopsis gigantea genome, transcriptome and secretome provides insight into its pioneer colonization strategies of wood.</title>
        <authorList>
            <person name="Hori C."/>
            <person name="Ishida T."/>
            <person name="Igarashi K."/>
            <person name="Samejima M."/>
            <person name="Suzuki H."/>
            <person name="Master E."/>
            <person name="Ferreira P."/>
            <person name="Ruiz-Duenas F.J."/>
            <person name="Held B."/>
            <person name="Canessa P."/>
            <person name="Larrondo L.F."/>
            <person name="Schmoll M."/>
            <person name="Druzhinina I.S."/>
            <person name="Kubicek C.P."/>
            <person name="Gaskell J.A."/>
            <person name="Kersten P."/>
            <person name="St John F."/>
            <person name="Glasner J."/>
            <person name="Sabat G."/>
            <person name="Splinter BonDurant S."/>
            <person name="Syed K."/>
            <person name="Yadav J."/>
            <person name="Mgbeahuruike A.C."/>
            <person name="Kovalchuk A."/>
            <person name="Asiegbu F.O."/>
            <person name="Lackner G."/>
            <person name="Hoffmeister D."/>
            <person name="Rencoret J."/>
            <person name="Gutierrez A."/>
            <person name="Sun H."/>
            <person name="Lindquist E."/>
            <person name="Barry K."/>
            <person name="Riley R."/>
            <person name="Grigoriev I.V."/>
            <person name="Henrissat B."/>
            <person name="Kues U."/>
            <person name="Berka R.M."/>
            <person name="Martinez A.T."/>
            <person name="Covert S.F."/>
            <person name="Blanchette R.A."/>
            <person name="Cullen D."/>
        </authorList>
    </citation>
    <scope>NUCLEOTIDE SEQUENCE [LARGE SCALE GENOMIC DNA]</scope>
    <source>
        <strain evidence="9 10">11061_1 CR5-6</strain>
    </source>
</reference>
<dbReference type="GO" id="GO:0050660">
    <property type="term" value="F:flavin adenine dinucleotide binding"/>
    <property type="evidence" value="ECO:0007669"/>
    <property type="project" value="InterPro"/>
</dbReference>
<dbReference type="PANTHER" id="PTHR11552:SF147">
    <property type="entry name" value="CHOLINE DEHYDROGENASE, MITOCHONDRIAL"/>
    <property type="match status" value="1"/>
</dbReference>
<dbReference type="STRING" id="745531.A0A0C3S455"/>
<dbReference type="InterPro" id="IPR000172">
    <property type="entry name" value="GMC_OxRdtase_N"/>
</dbReference>
<dbReference type="PROSITE" id="PS00624">
    <property type="entry name" value="GMC_OXRED_2"/>
    <property type="match status" value="1"/>
</dbReference>